<evidence type="ECO:0000313" key="2">
    <source>
        <dbReference type="EMBL" id="PCK82898.1"/>
    </source>
</evidence>
<proteinExistence type="predicted"/>
<feature type="transmembrane region" description="Helical" evidence="1">
    <location>
        <begin position="36"/>
        <end position="57"/>
    </location>
</feature>
<comment type="caution">
    <text evidence="2">The sequence shown here is derived from an EMBL/GenBank/DDBJ whole genome shotgun (WGS) entry which is preliminary data.</text>
</comment>
<organism evidence="2 3">
    <name type="scientific">Rhizobium sophoriradicis</name>
    <dbReference type="NCBI Taxonomy" id="1535245"/>
    <lineage>
        <taxon>Bacteria</taxon>
        <taxon>Pseudomonadati</taxon>
        <taxon>Pseudomonadota</taxon>
        <taxon>Alphaproteobacteria</taxon>
        <taxon>Hyphomicrobiales</taxon>
        <taxon>Rhizobiaceae</taxon>
        <taxon>Rhizobium/Agrobacterium group</taxon>
        <taxon>Rhizobium</taxon>
    </lineage>
</organism>
<dbReference type="Proteomes" id="UP000218807">
    <property type="component" value="Unassembled WGS sequence"/>
</dbReference>
<accession>A0A2A5L0S3</accession>
<keyword evidence="3" id="KW-1185">Reference proteome</keyword>
<sequence length="145" mass="14760">MNSLWPIVIGGVLPAIFWGIAAIFQKQSAMYATGSAVYLIVFGAACALAGLVAALIWRPAPWSIEGLGFAATAGACFALGTGLISFALFAYGVPVSKLAPIWSCNVLVTLAIGALYLGEASEINTLKLAAGTLLILSGALLVNSA</sequence>
<protein>
    <recommendedName>
        <fullName evidence="4">EamA domain-containing protein</fullName>
    </recommendedName>
</protein>
<keyword evidence="1" id="KW-0812">Transmembrane</keyword>
<feature type="transmembrane region" description="Helical" evidence="1">
    <location>
        <begin position="123"/>
        <end position="142"/>
    </location>
</feature>
<feature type="transmembrane region" description="Helical" evidence="1">
    <location>
        <begin position="6"/>
        <end position="24"/>
    </location>
</feature>
<dbReference type="AlphaFoldDB" id="A0A2A5L0S3"/>
<evidence type="ECO:0000313" key="3">
    <source>
        <dbReference type="Proteomes" id="UP000218807"/>
    </source>
</evidence>
<name>A0A2A5L0S3_9HYPH</name>
<evidence type="ECO:0008006" key="4">
    <source>
        <dbReference type="Google" id="ProtNLM"/>
    </source>
</evidence>
<feature type="transmembrane region" description="Helical" evidence="1">
    <location>
        <begin position="69"/>
        <end position="91"/>
    </location>
</feature>
<gene>
    <name evidence="2" type="ORF">CPT34_01050</name>
</gene>
<dbReference type="EMBL" id="NXDM01000001">
    <property type="protein sequence ID" value="PCK82898.1"/>
    <property type="molecule type" value="Genomic_DNA"/>
</dbReference>
<dbReference type="RefSeq" id="WP_096761869.1">
    <property type="nucleotide sequence ID" value="NZ_NXDM01000001.1"/>
</dbReference>
<keyword evidence="1" id="KW-0472">Membrane</keyword>
<keyword evidence="1" id="KW-1133">Transmembrane helix</keyword>
<reference evidence="2 3" key="1">
    <citation type="submission" date="2017-09" db="EMBL/GenBank/DDBJ databases">
        <title>Comparative genomics of rhizobia isolated from Phaseolus vulgaris in China.</title>
        <authorList>
            <person name="Tong W."/>
        </authorList>
    </citation>
    <scope>NUCLEOTIDE SEQUENCE [LARGE SCALE GENOMIC DNA]</scope>
    <source>
        <strain evidence="2 3">L101</strain>
    </source>
</reference>
<evidence type="ECO:0000256" key="1">
    <source>
        <dbReference type="SAM" id="Phobius"/>
    </source>
</evidence>
<feature type="transmembrane region" description="Helical" evidence="1">
    <location>
        <begin position="98"/>
        <end position="117"/>
    </location>
</feature>